<keyword evidence="8" id="KW-1185">Reference proteome</keyword>
<dbReference type="AlphaFoldDB" id="A0A852TVC6"/>
<name>A0A852TVC6_9ACTN</name>
<evidence type="ECO:0000313" key="8">
    <source>
        <dbReference type="Proteomes" id="UP000589036"/>
    </source>
</evidence>
<dbReference type="PANTHER" id="PTHR12001">
    <property type="entry name" value="GERANYLGERANYL PYROPHOSPHATE SYNTHASE"/>
    <property type="match status" value="1"/>
</dbReference>
<dbReference type="Pfam" id="PF00348">
    <property type="entry name" value="polyprenyl_synt"/>
    <property type="match status" value="1"/>
</dbReference>
<evidence type="ECO:0000256" key="3">
    <source>
        <dbReference type="ARBA" id="ARBA00022679"/>
    </source>
</evidence>
<sequence length="359" mass="39091">MDGRVAEEVRHFLTDFLERRRRDCADMDAEFTETVVDRLTRFTLDGGKRLRPLFAWWGWRAAGGADQGPAAGAMLRAAAALELIQTCALVHDDVMDGSALRRGNPAVHVLFGAVHRDGGWFGDPERYGTALAMLTGDLSLAWADDMLEEAGLSPAARTRARGPWRAMRTEMMAGQFLDIHGQARRDDSEITALRADRLKTAAYSVERPLQFGAVIAGAGEGVVAALRGYGEDIGIAFQLRDDLLGVFGAPEATGKPVGDDLREGKRTLLLAIGMRRARERGDAAALAELSAAVGDPGLTGADIETTRALLDRLGARQEVEERIRRLAEQGQQRLKQAPISEAAVRALRRLAVRATERDR</sequence>
<comment type="caution">
    <text evidence="7">The sequence shown here is derived from an EMBL/GenBank/DDBJ whole genome shotgun (WGS) entry which is preliminary data.</text>
</comment>
<dbReference type="InterPro" id="IPR000092">
    <property type="entry name" value="Polyprenyl_synt"/>
</dbReference>
<dbReference type="EMBL" id="JACCCC010000001">
    <property type="protein sequence ID" value="NYE47247.1"/>
    <property type="molecule type" value="Genomic_DNA"/>
</dbReference>
<dbReference type="Proteomes" id="UP000589036">
    <property type="component" value="Unassembled WGS sequence"/>
</dbReference>
<dbReference type="GO" id="GO:0004337">
    <property type="term" value="F:(2E,6E)-farnesyl diphosphate synthase activity"/>
    <property type="evidence" value="ECO:0007669"/>
    <property type="project" value="UniProtKB-EC"/>
</dbReference>
<evidence type="ECO:0000256" key="1">
    <source>
        <dbReference type="ARBA" id="ARBA00001946"/>
    </source>
</evidence>
<dbReference type="PANTHER" id="PTHR12001:SF85">
    <property type="entry name" value="SHORT CHAIN ISOPRENYL DIPHOSPHATE SYNTHASE"/>
    <property type="match status" value="1"/>
</dbReference>
<dbReference type="GO" id="GO:0046872">
    <property type="term" value="F:metal ion binding"/>
    <property type="evidence" value="ECO:0007669"/>
    <property type="project" value="UniProtKB-KW"/>
</dbReference>
<protein>
    <submittedName>
        <fullName evidence="7">Geranylgeranyl diphosphate synthase type I</fullName>
        <ecNumber evidence="7">2.5.1.1</ecNumber>
        <ecNumber evidence="7">2.5.1.10</ecNumber>
        <ecNumber evidence="7">2.5.1.29</ecNumber>
    </submittedName>
</protein>
<keyword evidence="5" id="KW-0460">Magnesium</keyword>
<dbReference type="PROSITE" id="PS00444">
    <property type="entry name" value="POLYPRENYL_SYNTHASE_2"/>
    <property type="match status" value="1"/>
</dbReference>
<comment type="similarity">
    <text evidence="2 6">Belongs to the FPP/GGPP synthase family.</text>
</comment>
<dbReference type="SFLD" id="SFLDG01017">
    <property type="entry name" value="Polyprenyl_Transferase_Like"/>
    <property type="match status" value="1"/>
</dbReference>
<evidence type="ECO:0000256" key="2">
    <source>
        <dbReference type="ARBA" id="ARBA00006706"/>
    </source>
</evidence>
<evidence type="ECO:0000313" key="7">
    <source>
        <dbReference type="EMBL" id="NYE47247.1"/>
    </source>
</evidence>
<keyword evidence="3 6" id="KW-0808">Transferase</keyword>
<dbReference type="PROSITE" id="PS00723">
    <property type="entry name" value="POLYPRENYL_SYNTHASE_1"/>
    <property type="match status" value="1"/>
</dbReference>
<dbReference type="Gene3D" id="1.10.600.10">
    <property type="entry name" value="Farnesyl Diphosphate Synthase"/>
    <property type="match status" value="1"/>
</dbReference>
<dbReference type="SFLD" id="SFLDS00005">
    <property type="entry name" value="Isoprenoid_Synthase_Type_I"/>
    <property type="match status" value="1"/>
</dbReference>
<evidence type="ECO:0000256" key="5">
    <source>
        <dbReference type="ARBA" id="ARBA00022842"/>
    </source>
</evidence>
<proteinExistence type="inferred from homology"/>
<dbReference type="InterPro" id="IPR008949">
    <property type="entry name" value="Isoprenoid_synthase_dom_sf"/>
</dbReference>
<dbReference type="GO" id="GO:0008299">
    <property type="term" value="P:isoprenoid biosynthetic process"/>
    <property type="evidence" value="ECO:0007669"/>
    <property type="project" value="InterPro"/>
</dbReference>
<evidence type="ECO:0000256" key="6">
    <source>
        <dbReference type="RuleBase" id="RU004466"/>
    </source>
</evidence>
<dbReference type="GO" id="GO:0004311">
    <property type="term" value="F:geranylgeranyl diphosphate synthase activity"/>
    <property type="evidence" value="ECO:0007669"/>
    <property type="project" value="UniProtKB-EC"/>
</dbReference>
<comment type="cofactor">
    <cofactor evidence="1">
        <name>Mg(2+)</name>
        <dbReference type="ChEBI" id="CHEBI:18420"/>
    </cofactor>
</comment>
<accession>A0A852TVC6</accession>
<organism evidence="7 8">
    <name type="scientific">Spinactinospora alkalitolerans</name>
    <dbReference type="NCBI Taxonomy" id="687207"/>
    <lineage>
        <taxon>Bacteria</taxon>
        <taxon>Bacillati</taxon>
        <taxon>Actinomycetota</taxon>
        <taxon>Actinomycetes</taxon>
        <taxon>Streptosporangiales</taxon>
        <taxon>Nocardiopsidaceae</taxon>
        <taxon>Spinactinospora</taxon>
    </lineage>
</organism>
<dbReference type="InterPro" id="IPR033749">
    <property type="entry name" value="Polyprenyl_synt_CS"/>
</dbReference>
<dbReference type="GO" id="GO:0004161">
    <property type="term" value="F:dimethylallyltranstransferase activity"/>
    <property type="evidence" value="ECO:0007669"/>
    <property type="project" value="UniProtKB-EC"/>
</dbReference>
<keyword evidence="4" id="KW-0479">Metal-binding</keyword>
<gene>
    <name evidence="7" type="ORF">HDA32_002367</name>
</gene>
<dbReference type="EC" id="2.5.1.10" evidence="7"/>
<dbReference type="RefSeq" id="WP_246334309.1">
    <property type="nucleotide sequence ID" value="NZ_BAAAYY010000026.1"/>
</dbReference>
<evidence type="ECO:0000256" key="4">
    <source>
        <dbReference type="ARBA" id="ARBA00022723"/>
    </source>
</evidence>
<dbReference type="EC" id="2.5.1.1" evidence="7"/>
<dbReference type="CDD" id="cd00685">
    <property type="entry name" value="Trans_IPPS_HT"/>
    <property type="match status" value="1"/>
</dbReference>
<reference evidence="7 8" key="1">
    <citation type="submission" date="2020-07" db="EMBL/GenBank/DDBJ databases">
        <title>Sequencing the genomes of 1000 actinobacteria strains.</title>
        <authorList>
            <person name="Klenk H.-P."/>
        </authorList>
    </citation>
    <scope>NUCLEOTIDE SEQUENCE [LARGE SCALE GENOMIC DNA]</scope>
    <source>
        <strain evidence="7 8">CXB654</strain>
    </source>
</reference>
<dbReference type="EC" id="2.5.1.29" evidence="7"/>
<dbReference type="SUPFAM" id="SSF48576">
    <property type="entry name" value="Terpenoid synthases"/>
    <property type="match status" value="1"/>
</dbReference>